<keyword evidence="4 6" id="KW-1133">Transmembrane helix</keyword>
<comment type="subcellular location">
    <subcellularLocation>
        <location evidence="1">Cell membrane</location>
        <topology evidence="1">Multi-pass membrane protein</topology>
    </subcellularLocation>
</comment>
<feature type="transmembrane region" description="Helical" evidence="6">
    <location>
        <begin position="46"/>
        <end position="64"/>
    </location>
</feature>
<keyword evidence="2" id="KW-1003">Cell membrane</keyword>
<name>A0ABW2LBC1_9BACT</name>
<evidence type="ECO:0000256" key="1">
    <source>
        <dbReference type="ARBA" id="ARBA00004651"/>
    </source>
</evidence>
<evidence type="ECO:0000259" key="7">
    <source>
        <dbReference type="Pfam" id="PF12823"/>
    </source>
</evidence>
<protein>
    <submittedName>
        <fullName evidence="8">DUF3817 domain-containing protein</fullName>
    </submittedName>
</protein>
<proteinExistence type="predicted"/>
<organism evidence="8 9">
    <name type="scientific">Haloferula chungangensis</name>
    <dbReference type="NCBI Taxonomy" id="1048331"/>
    <lineage>
        <taxon>Bacteria</taxon>
        <taxon>Pseudomonadati</taxon>
        <taxon>Verrucomicrobiota</taxon>
        <taxon>Verrucomicrobiia</taxon>
        <taxon>Verrucomicrobiales</taxon>
        <taxon>Verrucomicrobiaceae</taxon>
        <taxon>Haloferula</taxon>
    </lineage>
</organism>
<evidence type="ECO:0000256" key="3">
    <source>
        <dbReference type="ARBA" id="ARBA00022692"/>
    </source>
</evidence>
<feature type="transmembrane region" description="Helical" evidence="6">
    <location>
        <begin position="15"/>
        <end position="34"/>
    </location>
</feature>
<evidence type="ECO:0000256" key="2">
    <source>
        <dbReference type="ARBA" id="ARBA00022475"/>
    </source>
</evidence>
<sequence length="103" mass="10897">MSKPSLKHPVGRVRWVGMAEGISYIALLGIAMPLKYMADMPMAVKITGSAHGGLFVLLMLVTAGAWGSKALSTKDSALVVLASLLPFGPFLIDRRLAKDEAGD</sequence>
<keyword evidence="9" id="KW-1185">Reference proteome</keyword>
<dbReference type="PANTHER" id="PTHR40077:SF1">
    <property type="entry name" value="MEMBRANE PROTEIN"/>
    <property type="match status" value="1"/>
</dbReference>
<keyword evidence="3 6" id="KW-0812">Transmembrane</keyword>
<dbReference type="EMBL" id="JBHTBS010000010">
    <property type="protein sequence ID" value="MFC7338890.1"/>
    <property type="molecule type" value="Genomic_DNA"/>
</dbReference>
<feature type="domain" description="DUF3817" evidence="7">
    <location>
        <begin position="11"/>
        <end position="97"/>
    </location>
</feature>
<dbReference type="RefSeq" id="WP_379714841.1">
    <property type="nucleotide sequence ID" value="NZ_JBHTBS010000010.1"/>
</dbReference>
<evidence type="ECO:0000313" key="9">
    <source>
        <dbReference type="Proteomes" id="UP001596472"/>
    </source>
</evidence>
<evidence type="ECO:0000256" key="4">
    <source>
        <dbReference type="ARBA" id="ARBA00022989"/>
    </source>
</evidence>
<reference evidence="9" key="1">
    <citation type="journal article" date="2019" name="Int. J. Syst. Evol. Microbiol.">
        <title>The Global Catalogue of Microorganisms (GCM) 10K type strain sequencing project: providing services to taxonomists for standard genome sequencing and annotation.</title>
        <authorList>
            <consortium name="The Broad Institute Genomics Platform"/>
            <consortium name="The Broad Institute Genome Sequencing Center for Infectious Disease"/>
            <person name="Wu L."/>
            <person name="Ma J."/>
        </authorList>
    </citation>
    <scope>NUCLEOTIDE SEQUENCE [LARGE SCALE GENOMIC DNA]</scope>
    <source>
        <strain evidence="9">CGMCC 4.1467</strain>
    </source>
</reference>
<comment type="caution">
    <text evidence="8">The sequence shown here is derived from an EMBL/GenBank/DDBJ whole genome shotgun (WGS) entry which is preliminary data.</text>
</comment>
<evidence type="ECO:0000313" key="8">
    <source>
        <dbReference type="EMBL" id="MFC7338890.1"/>
    </source>
</evidence>
<accession>A0ABW2LBC1</accession>
<dbReference type="InterPro" id="IPR023845">
    <property type="entry name" value="DUF3817_TM"/>
</dbReference>
<dbReference type="PANTHER" id="PTHR40077">
    <property type="entry name" value="MEMBRANE PROTEIN-RELATED"/>
    <property type="match status" value="1"/>
</dbReference>
<evidence type="ECO:0000256" key="6">
    <source>
        <dbReference type="SAM" id="Phobius"/>
    </source>
</evidence>
<evidence type="ECO:0000256" key="5">
    <source>
        <dbReference type="ARBA" id="ARBA00023136"/>
    </source>
</evidence>
<dbReference type="Pfam" id="PF12823">
    <property type="entry name" value="DUF3817"/>
    <property type="match status" value="1"/>
</dbReference>
<dbReference type="NCBIfam" id="TIGR03954">
    <property type="entry name" value="integ_memb_HG"/>
    <property type="match status" value="1"/>
</dbReference>
<dbReference type="Proteomes" id="UP001596472">
    <property type="component" value="Unassembled WGS sequence"/>
</dbReference>
<gene>
    <name evidence="8" type="ORF">ACFQY0_16965</name>
</gene>
<keyword evidence="5 6" id="KW-0472">Membrane</keyword>